<dbReference type="Proteomes" id="UP000738359">
    <property type="component" value="Unassembled WGS sequence"/>
</dbReference>
<dbReference type="Gene3D" id="3.80.10.10">
    <property type="entry name" value="Ribonuclease Inhibitor"/>
    <property type="match status" value="1"/>
</dbReference>
<evidence type="ECO:0008006" key="3">
    <source>
        <dbReference type="Google" id="ProtNLM"/>
    </source>
</evidence>
<protein>
    <recommendedName>
        <fullName evidence="3">F-box domain-containing protein</fullName>
    </recommendedName>
</protein>
<dbReference type="OrthoDB" id="2405020at2759"/>
<dbReference type="InterPro" id="IPR032675">
    <property type="entry name" value="LRR_dom_sf"/>
</dbReference>
<proteinExistence type="predicted"/>
<organism evidence="1 2">
    <name type="scientific">Mortierella alpina</name>
    <name type="common">Oleaginous fungus</name>
    <name type="synonym">Mortierella renispora</name>
    <dbReference type="NCBI Taxonomy" id="64518"/>
    <lineage>
        <taxon>Eukaryota</taxon>
        <taxon>Fungi</taxon>
        <taxon>Fungi incertae sedis</taxon>
        <taxon>Mucoromycota</taxon>
        <taxon>Mortierellomycotina</taxon>
        <taxon>Mortierellomycetes</taxon>
        <taxon>Mortierellales</taxon>
        <taxon>Mortierellaceae</taxon>
        <taxon>Mortierella</taxon>
    </lineage>
</organism>
<sequence>MKPTIAAQTVFAIPELASVVFAHLTQRARARRLYIHDAHDHLMQPFTILLYNNHFLTHLTLPLVALECDRVSHAVSRLRHLQHVTVLYWKEWAVGSRGTLSLLKACLPLPNLTELNMNTTVYWYDEEEEMSDDTKDSVRQQLETIVRESAIARFSQNPSASKIKLLHLPICWGIEMNPLLVPFLTSGLLDLESFTMPWVFRCQETWEVERSVREHCPKLRRLTYQTSWGEEGAHEDEEYVRAFIRGCSGLESFSSRDFSALSSHGDQPIISDLIAHHCSTLRDFELKNCYRLSSRYQQAILSRCKQLRRFWVTSFRTDSIGFLFTDASRRDWVCMELRELRLTLNLHFKADLDNPKLHGWTKNDALVAQLRQGGDSFVDMRPVAVARRRLLTQIGRLSKLEKLTLDIARARDTRGNDTTAEEEDYQWELTLANGQLAQLAGLKNLRTLRLDADFWTRMGQAEVEFMYEHWPLLEEIILVGKRASKLRTLSHWQWLFKERPQLVFTTHSKCFDAYS</sequence>
<accession>A0A9P6JAW3</accession>
<evidence type="ECO:0000313" key="2">
    <source>
        <dbReference type="Proteomes" id="UP000738359"/>
    </source>
</evidence>
<reference evidence="1" key="1">
    <citation type="journal article" date="2020" name="Fungal Divers.">
        <title>Resolving the Mortierellaceae phylogeny through synthesis of multi-gene phylogenetics and phylogenomics.</title>
        <authorList>
            <person name="Vandepol N."/>
            <person name="Liber J."/>
            <person name="Desiro A."/>
            <person name="Na H."/>
            <person name="Kennedy M."/>
            <person name="Barry K."/>
            <person name="Grigoriev I.V."/>
            <person name="Miller A.N."/>
            <person name="O'Donnell K."/>
            <person name="Stajich J.E."/>
            <person name="Bonito G."/>
        </authorList>
    </citation>
    <scope>NUCLEOTIDE SEQUENCE</scope>
    <source>
        <strain evidence="1">CK1249</strain>
    </source>
</reference>
<name>A0A9P6JAW3_MORAP</name>
<dbReference type="SUPFAM" id="SSF52047">
    <property type="entry name" value="RNI-like"/>
    <property type="match status" value="1"/>
</dbReference>
<dbReference type="AlphaFoldDB" id="A0A9P6JAW3"/>
<comment type="caution">
    <text evidence="1">The sequence shown here is derived from an EMBL/GenBank/DDBJ whole genome shotgun (WGS) entry which is preliminary data.</text>
</comment>
<keyword evidence="2" id="KW-1185">Reference proteome</keyword>
<evidence type="ECO:0000313" key="1">
    <source>
        <dbReference type="EMBL" id="KAF9964964.1"/>
    </source>
</evidence>
<gene>
    <name evidence="1" type="ORF">BGZ70_005672</name>
</gene>
<dbReference type="EMBL" id="JAAAHY010000302">
    <property type="protein sequence ID" value="KAF9964964.1"/>
    <property type="molecule type" value="Genomic_DNA"/>
</dbReference>